<sequence length="396" mass="42192">MMDTITFGPPRGEADLLRFARLSEYAFWDEPAAQPGIGWLDTSGGRVIRLARRGETVIGGALVIPAGQWFGGRPVSAALIGAVSVAPEHRSGGVGSRLVADYLRAARDLGLAISTLYPASYAVYHRTGYEHAGTNLRYDLSVGALPVVRAGDGGITVREHAGDTAALRAAYARQAAITAGQIERPEEYWSGVFGESKRATHRYVAEQGGEVVGYLVFTQRVEADGTRVIEVRDLVATSRSASRALLGFLAAHRGNVDTVRLWAGANDHRLLEVGGRGLKPTYVDPWMLRILDVSAALSARGYPASVTAELHLDYRDDLLPENTGHWLVRIAGGRAEVTQGGDGHIRATARGLSGLFSGAYTAGAMADPVHLDAPDADLAALTAVFAGPAPWMDDHF</sequence>
<dbReference type="Pfam" id="PF13527">
    <property type="entry name" value="Acetyltransf_9"/>
    <property type="match status" value="1"/>
</dbReference>
<dbReference type="Gene3D" id="3.40.630.30">
    <property type="match status" value="2"/>
</dbReference>
<dbReference type="InterPro" id="IPR016181">
    <property type="entry name" value="Acyl_CoA_acyltransferase"/>
</dbReference>
<name>A0A6J4VD56_9BACT</name>
<dbReference type="SUPFAM" id="SSF55718">
    <property type="entry name" value="SCP-like"/>
    <property type="match status" value="1"/>
</dbReference>
<dbReference type="SUPFAM" id="SSF55729">
    <property type="entry name" value="Acyl-CoA N-acyltransferases (Nat)"/>
    <property type="match status" value="1"/>
</dbReference>
<accession>A0A6J4VD56</accession>
<dbReference type="InterPro" id="IPR025559">
    <property type="entry name" value="Eis_dom"/>
</dbReference>
<proteinExistence type="predicted"/>
<dbReference type="CDD" id="cd04301">
    <property type="entry name" value="NAT_SF"/>
    <property type="match status" value="1"/>
</dbReference>
<dbReference type="GO" id="GO:0034069">
    <property type="term" value="F:aminoglycoside N-acetyltransferase activity"/>
    <property type="evidence" value="ECO:0007669"/>
    <property type="project" value="TreeGrafter"/>
</dbReference>
<dbReference type="InterPro" id="IPR000182">
    <property type="entry name" value="GNAT_dom"/>
</dbReference>
<dbReference type="PROSITE" id="PS51186">
    <property type="entry name" value="GNAT"/>
    <property type="match status" value="1"/>
</dbReference>
<dbReference type="Gene3D" id="3.30.1050.10">
    <property type="entry name" value="SCP2 sterol-binding domain"/>
    <property type="match status" value="1"/>
</dbReference>
<dbReference type="Pfam" id="PF13530">
    <property type="entry name" value="SCP2_2"/>
    <property type="match status" value="1"/>
</dbReference>
<dbReference type="InterPro" id="IPR041380">
    <property type="entry name" value="Acetyltransf_17"/>
</dbReference>
<dbReference type="EMBL" id="CADCWK010000378">
    <property type="protein sequence ID" value="CAA9575693.1"/>
    <property type="molecule type" value="Genomic_DNA"/>
</dbReference>
<dbReference type="PANTHER" id="PTHR37817:SF1">
    <property type="entry name" value="N-ACETYLTRANSFERASE EIS"/>
    <property type="match status" value="1"/>
</dbReference>
<protein>
    <recommendedName>
        <fullName evidence="1">N-acetyltransferase domain-containing protein</fullName>
    </recommendedName>
</protein>
<dbReference type="InterPro" id="IPR051554">
    <property type="entry name" value="Acetyltransferase_Eis"/>
</dbReference>
<gene>
    <name evidence="2" type="ORF">AVDCRST_MAG33-3028</name>
</gene>
<evidence type="ECO:0000313" key="2">
    <source>
        <dbReference type="EMBL" id="CAA9575693.1"/>
    </source>
</evidence>
<feature type="domain" description="N-acetyltransferase" evidence="1">
    <location>
        <begin position="5"/>
        <end position="152"/>
    </location>
</feature>
<dbReference type="AlphaFoldDB" id="A0A6J4VD56"/>
<dbReference type="GO" id="GO:0030649">
    <property type="term" value="P:aminoglycoside antibiotic catabolic process"/>
    <property type="evidence" value="ECO:0007669"/>
    <property type="project" value="TreeGrafter"/>
</dbReference>
<dbReference type="InterPro" id="IPR036527">
    <property type="entry name" value="SCP2_sterol-bd_dom_sf"/>
</dbReference>
<organism evidence="2">
    <name type="scientific">uncultured Thermomicrobiales bacterium</name>
    <dbReference type="NCBI Taxonomy" id="1645740"/>
    <lineage>
        <taxon>Bacteria</taxon>
        <taxon>Pseudomonadati</taxon>
        <taxon>Thermomicrobiota</taxon>
        <taxon>Thermomicrobia</taxon>
        <taxon>Thermomicrobiales</taxon>
        <taxon>environmental samples</taxon>
    </lineage>
</organism>
<reference evidence="2" key="1">
    <citation type="submission" date="2020-02" db="EMBL/GenBank/DDBJ databases">
        <authorList>
            <person name="Meier V. D."/>
        </authorList>
    </citation>
    <scope>NUCLEOTIDE SEQUENCE</scope>
    <source>
        <strain evidence="2">AVDCRST_MAG33</strain>
    </source>
</reference>
<dbReference type="PANTHER" id="PTHR37817">
    <property type="entry name" value="N-ACETYLTRANSFERASE EIS"/>
    <property type="match status" value="1"/>
</dbReference>
<evidence type="ECO:0000259" key="1">
    <source>
        <dbReference type="PROSITE" id="PS51186"/>
    </source>
</evidence>
<dbReference type="Pfam" id="PF17668">
    <property type="entry name" value="Acetyltransf_17"/>
    <property type="match status" value="1"/>
</dbReference>